<evidence type="ECO:0000313" key="4">
    <source>
        <dbReference type="EMBL" id="MTV40835.1"/>
    </source>
</evidence>
<keyword evidence="2" id="KW-1133">Transmembrane helix</keyword>
<evidence type="ECO:0000313" key="5">
    <source>
        <dbReference type="Proteomes" id="UP000475582"/>
    </source>
</evidence>
<evidence type="ECO:0000256" key="2">
    <source>
        <dbReference type="SAM" id="Phobius"/>
    </source>
</evidence>
<dbReference type="EMBL" id="WNKY01000042">
    <property type="protein sequence ID" value="MTV40835.1"/>
    <property type="molecule type" value="Genomic_DNA"/>
</dbReference>
<feature type="transmembrane region" description="Helical" evidence="2">
    <location>
        <begin position="559"/>
        <end position="579"/>
    </location>
</feature>
<keyword evidence="2" id="KW-0812">Transmembrane</keyword>
<organism evidence="4 5">
    <name type="scientific">Duganella radicis</name>
    <dbReference type="NCBI Taxonomy" id="551988"/>
    <lineage>
        <taxon>Bacteria</taxon>
        <taxon>Pseudomonadati</taxon>
        <taxon>Pseudomonadota</taxon>
        <taxon>Betaproteobacteria</taxon>
        <taxon>Burkholderiales</taxon>
        <taxon>Oxalobacteraceae</taxon>
        <taxon>Telluria group</taxon>
        <taxon>Duganella</taxon>
    </lineage>
</organism>
<feature type="transmembrane region" description="Helical" evidence="2">
    <location>
        <begin position="74"/>
        <end position="92"/>
    </location>
</feature>
<keyword evidence="5" id="KW-1185">Reference proteome</keyword>
<dbReference type="InterPro" id="IPR027628">
    <property type="entry name" value="DotA_TraY"/>
</dbReference>
<sequence length="752" mass="80044">MIRLMTAVALVVYMSGAHADSTAPQAIQQFTPPASDLSVEYLREVFGSIIGFIHSGANVQGGQTTDVLGAMMKIFNSAVLFLGMIFVGYTTVKGTIDSAHDGEVLGKKMSSIWVPLRTVGGTALLLPLGSGYSLIQIFILWLALQGVGIGDAIWKAAIEQMNQDNMIARPMIPDSRPLAANILKFEVCAAAMNKQFLESNRSTRITAVSISQTMSNTGELLNYDVFDAVSPVALYTTIKNFSNARYSVVDYKWRANDNTYLNPDVCGGISWKQSWEASEGNSNTKVIKAPIMAAHAQAVQKMIIALQPIADQIVAGQKPAPGALEQAAADYENALRAAAKTAVQSTNDRARSDFMKGAQDGGWIFAGTWYNHIVKMNDVMQSTLNGLPTSEPIDISDKETKEALVTYQDAIATADEYVKHRADSVRSVYYAETNVRAPREGEGAWEYVRKLISAPFMGAINQMTQEIAGSNLNHMSQMKSFGDTIVGTGEAMLVTLASATGAANSVIAKGTVGIGFDVGAVFAFLSGFATTLLMLLLAFGVTLSTYVPMIPSITWTTSVVNWFVLVFEAVIAGPLFGIAHVHPDGDDAVGKAGQGYMMILSLCMRPALMLFGLIGAMLLTQPITGIVNVMFMTVVSGVQADALTGIVSFVAYVAIYVITMTTVVHIVFSLIHWIPDNILRWLGSHAAGLGGAEGKGDQGHDVLVGGVREVRHGGHGAAGGLGGKGKRDTPSDTSTSPSNAGKSPSNKELLGD</sequence>
<dbReference type="OrthoDB" id="7010241at2"/>
<keyword evidence="3" id="KW-0732">Signal</keyword>
<feature type="transmembrane region" description="Helical" evidence="2">
    <location>
        <begin position="599"/>
        <end position="619"/>
    </location>
</feature>
<evidence type="ECO:0000256" key="3">
    <source>
        <dbReference type="SAM" id="SignalP"/>
    </source>
</evidence>
<dbReference type="RefSeq" id="WP_155466932.1">
    <property type="nucleotide sequence ID" value="NZ_WNKY01000042.1"/>
</dbReference>
<feature type="transmembrane region" description="Helical" evidence="2">
    <location>
        <begin position="626"/>
        <end position="647"/>
    </location>
</feature>
<gene>
    <name evidence="4" type="ORF">GM676_25040</name>
</gene>
<proteinExistence type="predicted"/>
<dbReference type="NCBIfam" id="TIGR04346">
    <property type="entry name" value="DotA_TraY"/>
    <property type="match status" value="1"/>
</dbReference>
<feature type="signal peptide" evidence="3">
    <location>
        <begin position="1"/>
        <end position="19"/>
    </location>
</feature>
<accession>A0A6L6PRI6</accession>
<name>A0A6L6PRI6_9BURK</name>
<dbReference type="Proteomes" id="UP000475582">
    <property type="component" value="Unassembled WGS sequence"/>
</dbReference>
<feature type="transmembrane region" description="Helical" evidence="2">
    <location>
        <begin position="135"/>
        <end position="154"/>
    </location>
</feature>
<feature type="region of interest" description="Disordered" evidence="1">
    <location>
        <begin position="712"/>
        <end position="752"/>
    </location>
</feature>
<evidence type="ECO:0000256" key="1">
    <source>
        <dbReference type="SAM" id="MobiDB-lite"/>
    </source>
</evidence>
<reference evidence="4 5" key="1">
    <citation type="submission" date="2019-11" db="EMBL/GenBank/DDBJ databases">
        <title>Type strains purchased from KCTC, JCM and DSMZ.</title>
        <authorList>
            <person name="Lu H."/>
        </authorList>
    </citation>
    <scope>NUCLEOTIDE SEQUENCE [LARGE SCALE GENOMIC DNA]</scope>
    <source>
        <strain evidence="4 5">KCTC 22382</strain>
    </source>
</reference>
<protein>
    <submittedName>
        <fullName evidence="4">DotA/TraY family protein</fullName>
    </submittedName>
</protein>
<feature type="chain" id="PRO_5026648975" evidence="3">
    <location>
        <begin position="20"/>
        <end position="752"/>
    </location>
</feature>
<feature type="transmembrane region" description="Helical" evidence="2">
    <location>
        <begin position="520"/>
        <end position="547"/>
    </location>
</feature>
<feature type="transmembrane region" description="Helical" evidence="2">
    <location>
        <begin position="653"/>
        <end position="674"/>
    </location>
</feature>
<comment type="caution">
    <text evidence="4">The sequence shown here is derived from an EMBL/GenBank/DDBJ whole genome shotgun (WGS) entry which is preliminary data.</text>
</comment>
<keyword evidence="2" id="KW-0472">Membrane</keyword>
<dbReference type="AlphaFoldDB" id="A0A6L6PRI6"/>
<feature type="transmembrane region" description="Helical" evidence="2">
    <location>
        <begin position="485"/>
        <end position="508"/>
    </location>
</feature>